<comment type="subcellular location">
    <subcellularLocation>
        <location evidence="1">Nucleus</location>
    </subcellularLocation>
</comment>
<evidence type="ECO:0000313" key="8">
    <source>
        <dbReference type="EMBL" id="KIW47482.1"/>
    </source>
</evidence>
<evidence type="ECO:0000256" key="2">
    <source>
        <dbReference type="ARBA" id="ARBA00011245"/>
    </source>
</evidence>
<keyword evidence="9" id="KW-1185">Reference proteome</keyword>
<organism evidence="8 9">
    <name type="scientific">Exophiala oligosperma</name>
    <dbReference type="NCBI Taxonomy" id="215243"/>
    <lineage>
        <taxon>Eukaryota</taxon>
        <taxon>Fungi</taxon>
        <taxon>Dikarya</taxon>
        <taxon>Ascomycota</taxon>
        <taxon>Pezizomycotina</taxon>
        <taxon>Eurotiomycetes</taxon>
        <taxon>Chaetothyriomycetidae</taxon>
        <taxon>Chaetothyriales</taxon>
        <taxon>Herpotrichiellaceae</taxon>
        <taxon>Exophiala</taxon>
    </lineage>
</organism>
<keyword evidence="6" id="KW-0539">Nucleus</keyword>
<dbReference type="PANTHER" id="PTHR13204">
    <property type="entry name" value="PTD012 PROTEIN"/>
    <property type="match status" value="1"/>
</dbReference>
<dbReference type="GO" id="GO:0008270">
    <property type="term" value="F:zinc ion binding"/>
    <property type="evidence" value="ECO:0007669"/>
    <property type="project" value="TreeGrafter"/>
</dbReference>
<dbReference type="SUPFAM" id="SSF117856">
    <property type="entry name" value="AF0104/ALDC/Ptd012-like"/>
    <property type="match status" value="1"/>
</dbReference>
<dbReference type="InterPro" id="IPR015021">
    <property type="entry name" value="C11orf54_DUF1907"/>
</dbReference>
<proteinExistence type="predicted"/>
<evidence type="ECO:0000256" key="6">
    <source>
        <dbReference type="ARBA" id="ARBA00023242"/>
    </source>
</evidence>
<dbReference type="SMART" id="SM01168">
    <property type="entry name" value="DUF1907"/>
    <property type="match status" value="1"/>
</dbReference>
<dbReference type="GO" id="GO:0005634">
    <property type="term" value="C:nucleus"/>
    <property type="evidence" value="ECO:0007669"/>
    <property type="project" value="UniProtKB-SubCell"/>
</dbReference>
<name>A0A0D2CC19_9EURO</name>
<dbReference type="Proteomes" id="UP000053342">
    <property type="component" value="Unassembled WGS sequence"/>
</dbReference>
<keyword evidence="4" id="KW-0378">Hydrolase</keyword>
<evidence type="ECO:0000256" key="4">
    <source>
        <dbReference type="ARBA" id="ARBA00022801"/>
    </source>
</evidence>
<dbReference type="EMBL" id="KN847332">
    <property type="protein sequence ID" value="KIW47482.1"/>
    <property type="molecule type" value="Genomic_DNA"/>
</dbReference>
<comment type="subunit">
    <text evidence="2">Monomer.</text>
</comment>
<reference evidence="8 9" key="1">
    <citation type="submission" date="2015-01" db="EMBL/GenBank/DDBJ databases">
        <title>The Genome Sequence of Exophiala oligosperma CBS72588.</title>
        <authorList>
            <consortium name="The Broad Institute Genomics Platform"/>
            <person name="Cuomo C."/>
            <person name="de Hoog S."/>
            <person name="Gorbushina A."/>
            <person name="Stielow B."/>
            <person name="Teixiera M."/>
            <person name="Abouelleil A."/>
            <person name="Chapman S.B."/>
            <person name="Priest M."/>
            <person name="Young S.K."/>
            <person name="Wortman J."/>
            <person name="Nusbaum C."/>
            <person name="Birren B."/>
        </authorList>
    </citation>
    <scope>NUCLEOTIDE SEQUENCE [LARGE SCALE GENOMIC DNA]</scope>
    <source>
        <strain evidence="8 9">CBS 72588</strain>
    </source>
</reference>
<evidence type="ECO:0000259" key="7">
    <source>
        <dbReference type="SMART" id="SM01168"/>
    </source>
</evidence>
<dbReference type="RefSeq" id="XP_016267698.1">
    <property type="nucleotide sequence ID" value="XM_016400645.1"/>
</dbReference>
<evidence type="ECO:0000256" key="1">
    <source>
        <dbReference type="ARBA" id="ARBA00004123"/>
    </source>
</evidence>
<evidence type="ECO:0000313" key="9">
    <source>
        <dbReference type="Proteomes" id="UP000053342"/>
    </source>
</evidence>
<dbReference type="VEuPathDB" id="FungiDB:PV06_00176"/>
<evidence type="ECO:0000256" key="5">
    <source>
        <dbReference type="ARBA" id="ARBA00022833"/>
    </source>
</evidence>
<dbReference type="GeneID" id="27352250"/>
<dbReference type="Pfam" id="PF08925">
    <property type="entry name" value="DUF1907"/>
    <property type="match status" value="1"/>
</dbReference>
<evidence type="ECO:0000256" key="3">
    <source>
        <dbReference type="ARBA" id="ARBA00022723"/>
    </source>
</evidence>
<accession>A0A0D2CC19</accession>
<gene>
    <name evidence="8" type="ORF">PV06_00176</name>
</gene>
<feature type="domain" description="DUF1907" evidence="7">
    <location>
        <begin position="25"/>
        <end position="336"/>
    </location>
</feature>
<dbReference type="OrthoDB" id="5119241at2759"/>
<dbReference type="GO" id="GO:0016788">
    <property type="term" value="F:hydrolase activity, acting on ester bonds"/>
    <property type="evidence" value="ECO:0007669"/>
    <property type="project" value="TreeGrafter"/>
</dbReference>
<dbReference type="PANTHER" id="PTHR13204:SF1">
    <property type="entry name" value="ESTER HYDROLASE C11ORF54"/>
    <property type="match status" value="1"/>
</dbReference>
<sequence length="339" mass="36819">MSNDKKWPVKKVTLSPPPLHALAEAITPTLSSNFSSSSCTVETPPDLTLPPYHLAGPGLTGSPRVVEVGDPSYLVRSDLGRRYELRAISRQTDMSPTSGLLIGAGAGPFFVLGQNTELMPNFAYGTAAGDSGVDPSADTMTTRNRTHYAKITPSDAVACCALPDSSNFGLMCNLFCCDGAAGPCLHVKARSRKGPLNFTQAIQQGLKSAFGGDLISLGGVFLIRSGKAKLHVMPDFPAQPFRDHDDVVKWLRFFDMEFNDDERAPADGPLVCLSVVHSGDDKGLNLRMEHTHCFTEAKDGSLETAQGGHYHYDIDETREEIEYEGWFNVAESVYRVDYP</sequence>
<dbReference type="AlphaFoldDB" id="A0A0D2CC19"/>
<keyword evidence="5" id="KW-0862">Zinc</keyword>
<keyword evidence="3" id="KW-0479">Metal-binding</keyword>
<protein>
    <recommendedName>
        <fullName evidence="7">DUF1907 domain-containing protein</fullName>
    </recommendedName>
</protein>
<dbReference type="CDD" id="cd17298">
    <property type="entry name" value="DUF1907"/>
    <property type="match status" value="1"/>
</dbReference>
<dbReference type="HOGENOM" id="CLU_055541_0_0_1"/>